<gene>
    <name evidence="2" type="ORF">EV140_1945</name>
</gene>
<accession>A0A4Q7TI23</accession>
<dbReference type="Proteomes" id="UP000292408">
    <property type="component" value="Unassembled WGS sequence"/>
</dbReference>
<comment type="caution">
    <text evidence="2">The sequence shown here is derived from an EMBL/GenBank/DDBJ whole genome shotgun (WGS) entry which is preliminary data.</text>
</comment>
<name>A0A4Q7TI23_9MICO</name>
<feature type="region of interest" description="Disordered" evidence="1">
    <location>
        <begin position="62"/>
        <end position="91"/>
    </location>
</feature>
<dbReference type="AlphaFoldDB" id="A0A4Q7TI23"/>
<evidence type="ECO:0000313" key="3">
    <source>
        <dbReference type="Proteomes" id="UP000292408"/>
    </source>
</evidence>
<sequence length="246" mass="26708">MLKGYPKHVVASTAGECSSSGCARPPVPGSDLCPPHVDELGKLLGELSRMLGPLRSSTLRVTDHRSYAARPSGSPSAPRDVSSSWNPAASPVASQVDDWAGYLTRTVLTERPVPAGRSHGVREGDSAALQLQVIARHHSGWLGRYPFLGPDLLSSSRDLLRRVHSAMSTTPVRRVLLEHDGHPIRCRDVVLETDLGPVLCESPLAAVISNEDHRTPSRILCTADRDHTSYAPHQWDELISAWTRTA</sequence>
<protein>
    <submittedName>
        <fullName evidence="2">Uncharacterized protein</fullName>
    </submittedName>
</protein>
<evidence type="ECO:0000256" key="1">
    <source>
        <dbReference type="SAM" id="MobiDB-lite"/>
    </source>
</evidence>
<organism evidence="2 3">
    <name type="scientific">Microcella alkaliphila</name>
    <dbReference type="NCBI Taxonomy" id="279828"/>
    <lineage>
        <taxon>Bacteria</taxon>
        <taxon>Bacillati</taxon>
        <taxon>Actinomycetota</taxon>
        <taxon>Actinomycetes</taxon>
        <taxon>Micrococcales</taxon>
        <taxon>Microbacteriaceae</taxon>
        <taxon>Microcella</taxon>
    </lineage>
</organism>
<dbReference type="EMBL" id="SGXT01000016">
    <property type="protein sequence ID" value="RZT59340.1"/>
    <property type="molecule type" value="Genomic_DNA"/>
</dbReference>
<proteinExistence type="predicted"/>
<keyword evidence="3" id="KW-1185">Reference proteome</keyword>
<reference evidence="2 3" key="1">
    <citation type="journal article" date="2015" name="Stand. Genomic Sci.">
        <title>Genomic Encyclopedia of Bacterial and Archaeal Type Strains, Phase III: the genomes of soil and plant-associated and newly described type strains.</title>
        <authorList>
            <person name="Whitman W.B."/>
            <person name="Woyke T."/>
            <person name="Klenk H.P."/>
            <person name="Zhou Y."/>
            <person name="Lilburn T.G."/>
            <person name="Beck B.J."/>
            <person name="De Vos P."/>
            <person name="Vandamme P."/>
            <person name="Eisen J.A."/>
            <person name="Garrity G."/>
            <person name="Hugenholtz P."/>
            <person name="Kyrpides N.C."/>
        </authorList>
    </citation>
    <scope>NUCLEOTIDE SEQUENCE [LARGE SCALE GENOMIC DNA]</scope>
    <source>
        <strain evidence="2 3">AC4r</strain>
    </source>
</reference>
<evidence type="ECO:0000313" key="2">
    <source>
        <dbReference type="EMBL" id="RZT59340.1"/>
    </source>
</evidence>